<dbReference type="AlphaFoldDB" id="W8UVS6"/>
<protein>
    <submittedName>
        <fullName evidence="1">Uncharacterized protein</fullName>
    </submittedName>
</protein>
<name>W8UVS6_KLEPN</name>
<organism evidence="1 2">
    <name type="scientific">Klebsiella pneumoniae 30684/NJST258_2</name>
    <dbReference type="NCBI Taxonomy" id="1420013"/>
    <lineage>
        <taxon>Bacteria</taxon>
        <taxon>Pseudomonadati</taxon>
        <taxon>Pseudomonadota</taxon>
        <taxon>Gammaproteobacteria</taxon>
        <taxon>Enterobacterales</taxon>
        <taxon>Enterobacteriaceae</taxon>
        <taxon>Klebsiella/Raoultella group</taxon>
        <taxon>Klebsiella</taxon>
        <taxon>Klebsiella pneumoniae complex</taxon>
    </lineage>
</organism>
<proteinExistence type="predicted"/>
<sequence length="42" mass="5124">MIIAFNRRDCLRQFLLAARIVYYGKITFFDMLKKQALDQQKR</sequence>
<evidence type="ECO:0000313" key="2">
    <source>
        <dbReference type="Proteomes" id="UP000019586"/>
    </source>
</evidence>
<dbReference type="HOGENOM" id="CLU_218679_0_0_6"/>
<reference evidence="1 2" key="1">
    <citation type="journal article" date="2014" name="Proc. Natl. Acad. Sci. U.S.A.">
        <title>Molecular dissection of the evolution of carbapenem-resistant multilocus sequence type 258 Klebsiella pneumoniae.</title>
        <authorList>
            <person name="Deleo F.R."/>
            <person name="Chen L."/>
            <person name="Porcella S.F."/>
            <person name="Martens C.A."/>
            <person name="Kobayashi S.D."/>
            <person name="Porter A.R."/>
            <person name="Chavda K.D."/>
            <person name="Jacobs M.R."/>
            <person name="Mathema B."/>
            <person name="Olsen R.J."/>
            <person name="Bonomo R.A."/>
            <person name="Musser J.M."/>
            <person name="Kreiswirth B.N."/>
        </authorList>
    </citation>
    <scope>NUCLEOTIDE SEQUENCE [LARGE SCALE GENOMIC DNA]</scope>
    <source>
        <strain evidence="1">30684/NJST258_2</strain>
    </source>
</reference>
<accession>W8UVS6</accession>
<evidence type="ECO:0000313" key="1">
    <source>
        <dbReference type="EMBL" id="AHM79743.1"/>
    </source>
</evidence>
<gene>
    <name evidence="1" type="ORF">KPNJ2_02963</name>
</gene>
<dbReference type="EMBL" id="CP006918">
    <property type="protein sequence ID" value="AHM79743.1"/>
    <property type="molecule type" value="Genomic_DNA"/>
</dbReference>
<dbReference type="Proteomes" id="UP000019586">
    <property type="component" value="Chromosome"/>
</dbReference>
<dbReference type="KEGG" id="kps:KPNJ2_02963"/>